<comment type="caution">
    <text evidence="5">The sequence shown here is derived from an EMBL/GenBank/DDBJ whole genome shotgun (WGS) entry which is preliminary data.</text>
</comment>
<dbReference type="RefSeq" id="WP_367166710.1">
    <property type="nucleotide sequence ID" value="NZ_JBFKZN010000002.1"/>
</dbReference>
<organism evidence="5 6">
    <name type="scientific">Erwinia papayae</name>
    <dbReference type="NCBI Taxonomy" id="206499"/>
    <lineage>
        <taxon>Bacteria</taxon>
        <taxon>Pseudomonadati</taxon>
        <taxon>Pseudomonadota</taxon>
        <taxon>Gammaproteobacteria</taxon>
        <taxon>Enterobacterales</taxon>
        <taxon>Erwiniaceae</taxon>
        <taxon>Erwinia</taxon>
    </lineage>
</organism>
<dbReference type="CDD" id="cd01392">
    <property type="entry name" value="HTH_LacI"/>
    <property type="match status" value="1"/>
</dbReference>
<dbReference type="PRINTS" id="PR00036">
    <property type="entry name" value="HTHLACI"/>
</dbReference>
<dbReference type="PROSITE" id="PS50932">
    <property type="entry name" value="HTH_LACI_2"/>
    <property type="match status" value="1"/>
</dbReference>
<evidence type="ECO:0000256" key="1">
    <source>
        <dbReference type="ARBA" id="ARBA00023015"/>
    </source>
</evidence>
<reference evidence="5 6" key="1">
    <citation type="submission" date="2024-07" db="EMBL/GenBank/DDBJ databases">
        <authorList>
            <person name="Dulla G.F.J."/>
            <person name="Delorm J.G."/>
        </authorList>
    </citation>
    <scope>NUCLEOTIDE SEQUENCE [LARGE SCALE GENOMIC DNA]</scope>
    <source>
        <strain evidence="5 6">JGD 233</strain>
    </source>
</reference>
<dbReference type="Pfam" id="PF00356">
    <property type="entry name" value="LacI"/>
    <property type="match status" value="1"/>
</dbReference>
<dbReference type="InterPro" id="IPR028082">
    <property type="entry name" value="Peripla_BP_I"/>
</dbReference>
<proteinExistence type="predicted"/>
<protein>
    <submittedName>
        <fullName evidence="5">Extracellular solute-binding protein</fullName>
    </submittedName>
</protein>
<evidence type="ECO:0000313" key="6">
    <source>
        <dbReference type="Proteomes" id="UP001554567"/>
    </source>
</evidence>
<dbReference type="Gene3D" id="3.40.50.2300">
    <property type="match status" value="1"/>
</dbReference>
<dbReference type="Gene3D" id="1.10.260.40">
    <property type="entry name" value="lambda repressor-like DNA-binding domains"/>
    <property type="match status" value="1"/>
</dbReference>
<keyword evidence="6" id="KW-1185">Reference proteome</keyword>
<dbReference type="SUPFAM" id="SSF53850">
    <property type="entry name" value="Periplasmic binding protein-like II"/>
    <property type="match status" value="1"/>
</dbReference>
<dbReference type="PANTHER" id="PTHR30146:SF109">
    <property type="entry name" value="HTH-TYPE TRANSCRIPTIONAL REGULATOR GALS"/>
    <property type="match status" value="1"/>
</dbReference>
<feature type="domain" description="HTH lacI-type" evidence="4">
    <location>
        <begin position="2"/>
        <end position="56"/>
    </location>
</feature>
<gene>
    <name evidence="5" type="ORF">ABW286_03760</name>
</gene>
<sequence>MTTIKDIARLAGVSHGTVSNVINQRGNVSVAKINAVKAAIEQLSYQANTQAKTLRGGASRSIALVVPDMQSERYRDLYTGMNNFLLRHNYRVEIFITADHEDIERKQLEILASNQCCGVGIVSSLLDTEFCYKKLTLPKEKIIFIYRNPVGASLFLNIEYETAIKHFSDVIKKKGYKNIALFSEQEIYSNMAEIKKHLEKSLSNVDNIKINIYSSLSNQCHKVAFDIFQHGSPDVILCTDFEKVRHLRNACHLGSLKDCPPVYALSGGHLHLEKDLYCYSMNYEDLGKKVAEWLISIPETNPEKKPGVFDEYKTFCTKINYLSQPDTIRLLTIPSPTTTALEKLLPHFYRVSGIEVIITQLPFDEIINITNEQSESFNFDLLRIDIATLPWLAEEVFEPLENISPYLPELLDNFSDIVVDRYSRVKNIAYTFPFDPSAQVLFYRRDLFEDQKIKRMYFEQFHQEMLVPVNFDQFDKLSLFFNQLRESSEISAAGSCVNIGGAEVIATEFLLRYYANGGRLLSDSTAPELDQKIAIMTLQKYIKSMQHTIVLKNNWWQESISRFEKGELAMLLVYENLFSETSYSKISSLIGYASVPGGTPLLGGGSVGITKKSQKKSAAVLFLQWLFSPTIAEQIVLLGGRSSCQSNNEKITSLYPWLPVAEKSLLSGIRESTFDNGKYCNLHNVEKIIGRGIERVITGNLNIEDAILKINMHLKNL</sequence>
<keyword evidence="2" id="KW-0238">DNA-binding</keyword>
<evidence type="ECO:0000259" key="4">
    <source>
        <dbReference type="PROSITE" id="PS50932"/>
    </source>
</evidence>
<dbReference type="PROSITE" id="PS00356">
    <property type="entry name" value="HTH_LACI_1"/>
    <property type="match status" value="1"/>
</dbReference>
<dbReference type="InterPro" id="IPR000843">
    <property type="entry name" value="HTH_LacI"/>
</dbReference>
<dbReference type="InterPro" id="IPR006059">
    <property type="entry name" value="SBP"/>
</dbReference>
<evidence type="ECO:0000256" key="2">
    <source>
        <dbReference type="ARBA" id="ARBA00023125"/>
    </source>
</evidence>
<dbReference type="SMART" id="SM00354">
    <property type="entry name" value="HTH_LACI"/>
    <property type="match status" value="1"/>
</dbReference>
<dbReference type="Gene3D" id="3.40.190.10">
    <property type="entry name" value="Periplasmic binding protein-like II"/>
    <property type="match status" value="2"/>
</dbReference>
<keyword evidence="1" id="KW-0805">Transcription regulation</keyword>
<dbReference type="Proteomes" id="UP001554567">
    <property type="component" value="Unassembled WGS sequence"/>
</dbReference>
<dbReference type="EMBL" id="JBFKZN010000002">
    <property type="protein sequence ID" value="MEW5288304.1"/>
    <property type="molecule type" value="Genomic_DNA"/>
</dbReference>
<evidence type="ECO:0000313" key="5">
    <source>
        <dbReference type="EMBL" id="MEW5288304.1"/>
    </source>
</evidence>
<dbReference type="PANTHER" id="PTHR30146">
    <property type="entry name" value="LACI-RELATED TRANSCRIPTIONAL REPRESSOR"/>
    <property type="match status" value="1"/>
</dbReference>
<dbReference type="SUPFAM" id="SSF53822">
    <property type="entry name" value="Periplasmic binding protein-like I"/>
    <property type="match status" value="1"/>
</dbReference>
<dbReference type="SUPFAM" id="SSF47413">
    <property type="entry name" value="lambda repressor-like DNA-binding domains"/>
    <property type="match status" value="1"/>
</dbReference>
<dbReference type="Pfam" id="PF13416">
    <property type="entry name" value="SBP_bac_8"/>
    <property type="match status" value="1"/>
</dbReference>
<evidence type="ECO:0000256" key="3">
    <source>
        <dbReference type="ARBA" id="ARBA00023163"/>
    </source>
</evidence>
<name>A0ABV3MXM1_9GAMM</name>
<keyword evidence="3" id="KW-0804">Transcription</keyword>
<accession>A0ABV3MXM1</accession>
<dbReference type="InterPro" id="IPR010982">
    <property type="entry name" value="Lambda_DNA-bd_dom_sf"/>
</dbReference>